<keyword evidence="2" id="KW-1185">Reference proteome</keyword>
<dbReference type="EMBL" id="MJUW02000114">
    <property type="protein sequence ID" value="OQD44853.1"/>
    <property type="molecule type" value="Genomic_DNA"/>
</dbReference>
<sequence length="104" mass="12169">MIRTLLTKQPKIGFIALDLLAYLLHLPLQYGIRSLEWIITASEWMWAEVYKTIHLPSYEVIRLHVKPSGANNNEFYQPSCKQINCGKLSTEPPIELTWKREKNE</sequence>
<evidence type="ECO:0000313" key="1">
    <source>
        <dbReference type="EMBL" id="OQD44853.1"/>
    </source>
</evidence>
<name>A0A1V6LXJ5_9BACT</name>
<evidence type="ECO:0000313" key="2">
    <source>
        <dbReference type="Proteomes" id="UP000242219"/>
    </source>
</evidence>
<comment type="caution">
    <text evidence="1">The sequence shown here is derived from an EMBL/GenBank/DDBJ whole genome shotgun (WGS) entry which is preliminary data.</text>
</comment>
<dbReference type="Proteomes" id="UP000242219">
    <property type="component" value="Unassembled WGS sequence"/>
</dbReference>
<organism evidence="1 2">
    <name type="scientific">Candidatus Brocadia sapporoensis</name>
    <dbReference type="NCBI Taxonomy" id="392547"/>
    <lineage>
        <taxon>Bacteria</taxon>
        <taxon>Pseudomonadati</taxon>
        <taxon>Planctomycetota</taxon>
        <taxon>Candidatus Brocadiia</taxon>
        <taxon>Candidatus Brocadiales</taxon>
        <taxon>Candidatus Brocadiaceae</taxon>
        <taxon>Candidatus Brocadia</taxon>
    </lineage>
</organism>
<dbReference type="AlphaFoldDB" id="A0A1V6LXJ5"/>
<proteinExistence type="predicted"/>
<gene>
    <name evidence="1" type="ORF">BIY37_11530</name>
</gene>
<accession>A0A1V6LXJ5</accession>
<dbReference type="RefSeq" id="WP_070067977.1">
    <property type="nucleotide sequence ID" value="NZ_MJUW02000114.1"/>
</dbReference>
<reference evidence="1 2" key="1">
    <citation type="journal article" date="2016" name="Genome Announc.">
        <title>Draft Genome Sequence of the Anaerobic Ammonium-Oxidizing Bacterium 'Candidatus Brocadia sp. 40'.</title>
        <authorList>
            <person name="Ali M."/>
            <person name="Haroon M.F."/>
            <person name="Narita Y."/>
            <person name="Zhang L."/>
            <person name="Rangel Shaw D."/>
            <person name="Okabe S."/>
            <person name="Saikaly P.E."/>
        </authorList>
    </citation>
    <scope>NUCLEOTIDE SEQUENCE [LARGE SCALE GENOMIC DNA]</scope>
    <source>
        <strain evidence="1 2">40</strain>
    </source>
</reference>
<protein>
    <submittedName>
        <fullName evidence="1">Uncharacterized protein</fullName>
    </submittedName>
</protein>